<dbReference type="Proteomes" id="UP001501079">
    <property type="component" value="Unassembled WGS sequence"/>
</dbReference>
<dbReference type="EMBL" id="BAABBW010000003">
    <property type="protein sequence ID" value="GAA4175843.1"/>
    <property type="molecule type" value="Genomic_DNA"/>
</dbReference>
<gene>
    <name evidence="1" type="ORF">GCM10022287_22090</name>
</gene>
<evidence type="ECO:0000313" key="2">
    <source>
        <dbReference type="Proteomes" id="UP001501079"/>
    </source>
</evidence>
<accession>A0ABP8A1U8</accession>
<keyword evidence="2" id="KW-1185">Reference proteome</keyword>
<name>A0ABP8A1U8_9MICO</name>
<protein>
    <submittedName>
        <fullName evidence="1">Uncharacterized protein</fullName>
    </submittedName>
</protein>
<comment type="caution">
    <text evidence="1">The sequence shown here is derived from an EMBL/GenBank/DDBJ whole genome shotgun (WGS) entry which is preliminary data.</text>
</comment>
<evidence type="ECO:0000313" key="1">
    <source>
        <dbReference type="EMBL" id="GAA4175843.1"/>
    </source>
</evidence>
<reference evidence="2" key="1">
    <citation type="journal article" date="2019" name="Int. J. Syst. Evol. Microbiol.">
        <title>The Global Catalogue of Microorganisms (GCM) 10K type strain sequencing project: providing services to taxonomists for standard genome sequencing and annotation.</title>
        <authorList>
            <consortium name="The Broad Institute Genomics Platform"/>
            <consortium name="The Broad Institute Genome Sequencing Center for Infectious Disease"/>
            <person name="Wu L."/>
            <person name="Ma J."/>
        </authorList>
    </citation>
    <scope>NUCLEOTIDE SEQUENCE [LARGE SCALE GENOMIC DNA]</scope>
    <source>
        <strain evidence="2">JCM 17591</strain>
    </source>
</reference>
<organism evidence="1 2">
    <name type="scientific">Gryllotalpicola koreensis</name>
    <dbReference type="NCBI Taxonomy" id="993086"/>
    <lineage>
        <taxon>Bacteria</taxon>
        <taxon>Bacillati</taxon>
        <taxon>Actinomycetota</taxon>
        <taxon>Actinomycetes</taxon>
        <taxon>Micrococcales</taxon>
        <taxon>Microbacteriaceae</taxon>
        <taxon>Gryllotalpicola</taxon>
    </lineage>
</organism>
<sequence length="70" mass="7863">MTLPQQLRRLATYLEAHNGKCPASELLLLDGPTITSTCTRRKGHKGEHKAQDGHRFGSTETLQAWLDGRY</sequence>
<proteinExistence type="predicted"/>